<protein>
    <submittedName>
        <fullName evidence="2">OLC1v1029318C1</fullName>
    </submittedName>
</protein>
<sequence>MGRSLWYSHLCVLYGCLCMFEGTFQSELGNFQNDVLMMEEYGVKDSWTKLFTIRGTLVPITPSISSHNVLVFSWHNVLYTYDLKKKGFTRTKRPPPDLLKIKSVLSGEGHNKRPVSLKMHIGPFMYTESLAFVDLI</sequence>
<accession>A0AAV1CEA0</accession>
<organism evidence="2 3">
    <name type="scientific">Oldenlandia corymbosa var. corymbosa</name>
    <dbReference type="NCBI Taxonomy" id="529605"/>
    <lineage>
        <taxon>Eukaryota</taxon>
        <taxon>Viridiplantae</taxon>
        <taxon>Streptophyta</taxon>
        <taxon>Embryophyta</taxon>
        <taxon>Tracheophyta</taxon>
        <taxon>Spermatophyta</taxon>
        <taxon>Magnoliopsida</taxon>
        <taxon>eudicotyledons</taxon>
        <taxon>Gunneridae</taxon>
        <taxon>Pentapetalae</taxon>
        <taxon>asterids</taxon>
        <taxon>lamiids</taxon>
        <taxon>Gentianales</taxon>
        <taxon>Rubiaceae</taxon>
        <taxon>Rubioideae</taxon>
        <taxon>Spermacoceae</taxon>
        <taxon>Hedyotis-Oldenlandia complex</taxon>
        <taxon>Oldenlandia</taxon>
    </lineage>
</organism>
<proteinExistence type="predicted"/>
<feature type="signal peptide" evidence="1">
    <location>
        <begin position="1"/>
        <end position="25"/>
    </location>
</feature>
<evidence type="ECO:0000256" key="1">
    <source>
        <dbReference type="SAM" id="SignalP"/>
    </source>
</evidence>
<keyword evidence="3" id="KW-1185">Reference proteome</keyword>
<keyword evidence="1" id="KW-0732">Signal</keyword>
<evidence type="ECO:0000313" key="2">
    <source>
        <dbReference type="EMBL" id="CAI9093757.1"/>
    </source>
</evidence>
<reference evidence="2" key="1">
    <citation type="submission" date="2023-03" db="EMBL/GenBank/DDBJ databases">
        <authorList>
            <person name="Julca I."/>
        </authorList>
    </citation>
    <scope>NUCLEOTIDE SEQUENCE</scope>
</reference>
<dbReference type="EMBL" id="OX459119">
    <property type="protein sequence ID" value="CAI9093757.1"/>
    <property type="molecule type" value="Genomic_DNA"/>
</dbReference>
<evidence type="ECO:0000313" key="3">
    <source>
        <dbReference type="Proteomes" id="UP001161247"/>
    </source>
</evidence>
<feature type="chain" id="PRO_5044010134" evidence="1">
    <location>
        <begin position="26"/>
        <end position="136"/>
    </location>
</feature>
<dbReference type="Proteomes" id="UP001161247">
    <property type="component" value="Chromosome 2"/>
</dbReference>
<dbReference type="PROSITE" id="PS51257">
    <property type="entry name" value="PROKAR_LIPOPROTEIN"/>
    <property type="match status" value="1"/>
</dbReference>
<name>A0AAV1CEA0_OLDCO</name>
<dbReference type="AlphaFoldDB" id="A0AAV1CEA0"/>
<gene>
    <name evidence="2" type="ORF">OLC1_LOCUS5087</name>
</gene>